<name>A0AAJ0G9Y5_9PEZI</name>
<dbReference type="Proteomes" id="UP001271007">
    <property type="component" value="Unassembled WGS sequence"/>
</dbReference>
<dbReference type="AlphaFoldDB" id="A0AAJ0G9Y5"/>
<gene>
    <name evidence="1" type="ORF">LTR09_011854</name>
</gene>
<sequence length="337" mass="37810">MSAVTLIAAGTTSPLLALPSELRLRIFDCLVDHEQEDQRDFGGHDLDNPFCLPLKTIRPPLMLHISPIIRKEYLAHFFSSTTFRIDAPIDRAVEAKEIWDEGGLAEIRFDGEVHSMLDETASAWLSSLPGEERKQIRFRRVMFTPITKHGSPLGFTLEIVFHDKAYHIDMYLGEGWQSIYDMFGEAGMLDRNGLLTNDCKRVLMVPLKIVSLLRVYCCANKNQVLGLVVLKRLASMFAGAEADKGINVVLPNDWLEKLKRPQQVTGGSAVIGGSTKDVRQEDEAVEAVEDVRHPLSEDVPLFEVAEEDKEEDEEEDLAVVNRLPAAEAVRTRSSLLR</sequence>
<keyword evidence="2" id="KW-1185">Reference proteome</keyword>
<proteinExistence type="predicted"/>
<protein>
    <submittedName>
        <fullName evidence="1">Uncharacterized protein</fullName>
    </submittedName>
</protein>
<comment type="caution">
    <text evidence="1">The sequence shown here is derived from an EMBL/GenBank/DDBJ whole genome shotgun (WGS) entry which is preliminary data.</text>
</comment>
<evidence type="ECO:0000313" key="2">
    <source>
        <dbReference type="Proteomes" id="UP001271007"/>
    </source>
</evidence>
<organism evidence="1 2">
    <name type="scientific">Extremus antarcticus</name>
    <dbReference type="NCBI Taxonomy" id="702011"/>
    <lineage>
        <taxon>Eukaryota</taxon>
        <taxon>Fungi</taxon>
        <taxon>Dikarya</taxon>
        <taxon>Ascomycota</taxon>
        <taxon>Pezizomycotina</taxon>
        <taxon>Dothideomycetes</taxon>
        <taxon>Dothideomycetidae</taxon>
        <taxon>Mycosphaerellales</taxon>
        <taxon>Extremaceae</taxon>
        <taxon>Extremus</taxon>
    </lineage>
</organism>
<dbReference type="EMBL" id="JAWDJX010000083">
    <property type="protein sequence ID" value="KAK3046707.1"/>
    <property type="molecule type" value="Genomic_DNA"/>
</dbReference>
<evidence type="ECO:0000313" key="1">
    <source>
        <dbReference type="EMBL" id="KAK3046707.1"/>
    </source>
</evidence>
<reference evidence="1" key="1">
    <citation type="submission" date="2023-04" db="EMBL/GenBank/DDBJ databases">
        <title>Black Yeasts Isolated from many extreme environments.</title>
        <authorList>
            <person name="Coleine C."/>
            <person name="Stajich J.E."/>
            <person name="Selbmann L."/>
        </authorList>
    </citation>
    <scope>NUCLEOTIDE SEQUENCE</scope>
    <source>
        <strain evidence="1">CCFEE 5312</strain>
    </source>
</reference>
<accession>A0AAJ0G9Y5</accession>